<dbReference type="SUPFAM" id="SSF48264">
    <property type="entry name" value="Cytochrome P450"/>
    <property type="match status" value="1"/>
</dbReference>
<keyword evidence="11 14" id="KW-0503">Monooxygenase</keyword>
<keyword evidence="15" id="KW-0812">Transmembrane</keyword>
<keyword evidence="17" id="KW-1185">Reference proteome</keyword>
<comment type="similarity">
    <text evidence="4 14">Belongs to the cytochrome P450 family.</text>
</comment>
<dbReference type="InterPro" id="IPR017972">
    <property type="entry name" value="Cyt_P450_CS"/>
</dbReference>
<evidence type="ECO:0000256" key="12">
    <source>
        <dbReference type="ARBA" id="ARBA00023136"/>
    </source>
</evidence>
<evidence type="ECO:0000256" key="1">
    <source>
        <dbReference type="ARBA" id="ARBA00001971"/>
    </source>
</evidence>
<name>A0A5E4NK79_9HEMI</name>
<dbReference type="InterPro" id="IPR050196">
    <property type="entry name" value="Cytochrome_P450_Monoox"/>
</dbReference>
<dbReference type="Pfam" id="PF00067">
    <property type="entry name" value="p450"/>
    <property type="match status" value="1"/>
</dbReference>
<dbReference type="GO" id="GO:0004497">
    <property type="term" value="F:monooxygenase activity"/>
    <property type="evidence" value="ECO:0007669"/>
    <property type="project" value="UniProtKB-KW"/>
</dbReference>
<evidence type="ECO:0000256" key="2">
    <source>
        <dbReference type="ARBA" id="ARBA00004174"/>
    </source>
</evidence>
<feature type="transmembrane region" description="Helical" evidence="15">
    <location>
        <begin position="12"/>
        <end position="31"/>
    </location>
</feature>
<keyword evidence="10 13" id="KW-0408">Iron</keyword>
<dbReference type="InterPro" id="IPR036396">
    <property type="entry name" value="Cyt_P450_sf"/>
</dbReference>
<dbReference type="GO" id="GO:0005506">
    <property type="term" value="F:iron ion binding"/>
    <property type="evidence" value="ECO:0007669"/>
    <property type="project" value="InterPro"/>
</dbReference>
<evidence type="ECO:0000256" key="14">
    <source>
        <dbReference type="RuleBase" id="RU000461"/>
    </source>
</evidence>
<dbReference type="PRINTS" id="PR00463">
    <property type="entry name" value="EP450I"/>
</dbReference>
<sequence length="528" mass="61293">METANLQSLTSVAWQPIACYATIALFALWYGHRWLQNLEDLSHHKKLTSKMNGPKVWPIVGNALELIGSAEMVVNKITQMTLDYGPKPFRFWMGSHLFMVITQPEDLQIVLNSSKALDKPWLYDMIFDVMAESTFLAKGKRWRNNRSIYNAFFNIKILHKYFPIFQENNQLLIKDLNKQVGKTELFDLWEYIAVTNVNSICHIVLGYDLKEQPYGTSNTIHIAVELAIKAAGMRAYQIWLHPYFIFKLYQRFTGISKKINRGYYFLDQILTIKKEELKREKSVIKKYPSDFTNENHKSFFETILESSEKIENFSDKYIREEIISFFAAGSETMTATTCFCLLMLAIHQDIQNKVYDEIYNVFGDGDEIIIMEDTAQLVYLEQVLKETIRMYPPIPIIIREIQEDIQISSGNHVIPKGTACVINLLGTHYIPTLYPNPRVFNPENFNKENIATRHKYSFMGFSRGARNCIGNQYAMQYMKVQLSMILRNFSVHTNITMDDIKVKSDIMLRSVNGFPVTIRPRNTPSTVK</sequence>
<keyword evidence="9 14" id="KW-0560">Oxidoreductase</keyword>
<evidence type="ECO:0000256" key="9">
    <source>
        <dbReference type="ARBA" id="ARBA00023002"/>
    </source>
</evidence>
<proteinExistence type="inferred from homology"/>
<dbReference type="OrthoDB" id="1470350at2759"/>
<evidence type="ECO:0000256" key="8">
    <source>
        <dbReference type="ARBA" id="ARBA00022848"/>
    </source>
</evidence>
<dbReference type="EMBL" id="CABPRJ010001929">
    <property type="protein sequence ID" value="VVC41859.1"/>
    <property type="molecule type" value="Genomic_DNA"/>
</dbReference>
<evidence type="ECO:0000256" key="4">
    <source>
        <dbReference type="ARBA" id="ARBA00010617"/>
    </source>
</evidence>
<evidence type="ECO:0000256" key="15">
    <source>
        <dbReference type="SAM" id="Phobius"/>
    </source>
</evidence>
<dbReference type="InterPro" id="IPR001128">
    <property type="entry name" value="Cyt_P450"/>
</dbReference>
<dbReference type="Gene3D" id="1.10.630.10">
    <property type="entry name" value="Cytochrome P450"/>
    <property type="match status" value="1"/>
</dbReference>
<dbReference type="Proteomes" id="UP000325440">
    <property type="component" value="Unassembled WGS sequence"/>
</dbReference>
<dbReference type="PRINTS" id="PR00385">
    <property type="entry name" value="P450"/>
</dbReference>
<evidence type="ECO:0000313" key="17">
    <source>
        <dbReference type="Proteomes" id="UP000325440"/>
    </source>
</evidence>
<dbReference type="InterPro" id="IPR002401">
    <property type="entry name" value="Cyt_P450_E_grp-I"/>
</dbReference>
<dbReference type="AlphaFoldDB" id="A0A5E4NK79"/>
<evidence type="ECO:0000256" key="3">
    <source>
        <dbReference type="ARBA" id="ARBA00004406"/>
    </source>
</evidence>
<dbReference type="GO" id="GO:0005789">
    <property type="term" value="C:endoplasmic reticulum membrane"/>
    <property type="evidence" value="ECO:0007669"/>
    <property type="project" value="UniProtKB-SubCell"/>
</dbReference>
<accession>A0A5E4NK79</accession>
<evidence type="ECO:0000256" key="11">
    <source>
        <dbReference type="ARBA" id="ARBA00023033"/>
    </source>
</evidence>
<keyword evidence="12 15" id="KW-0472">Membrane</keyword>
<evidence type="ECO:0000256" key="6">
    <source>
        <dbReference type="ARBA" id="ARBA00022723"/>
    </source>
</evidence>
<comment type="subcellular location">
    <subcellularLocation>
        <location evidence="3">Endoplasmic reticulum membrane</location>
        <topology evidence="3">Peripheral membrane protein</topology>
    </subcellularLocation>
    <subcellularLocation>
        <location evidence="2">Microsome membrane</location>
        <topology evidence="2">Peripheral membrane protein</topology>
    </subcellularLocation>
</comment>
<dbReference type="PANTHER" id="PTHR24291:SF189">
    <property type="entry name" value="CYTOCHROME P450 4C3-RELATED"/>
    <property type="match status" value="1"/>
</dbReference>
<comment type="cofactor">
    <cofactor evidence="1 13">
        <name>heme</name>
        <dbReference type="ChEBI" id="CHEBI:30413"/>
    </cofactor>
</comment>
<reference evidence="16 17" key="1">
    <citation type="submission" date="2019-08" db="EMBL/GenBank/DDBJ databases">
        <authorList>
            <person name="Alioto T."/>
            <person name="Alioto T."/>
            <person name="Gomez Garrido J."/>
        </authorList>
    </citation>
    <scope>NUCLEOTIDE SEQUENCE [LARGE SCALE GENOMIC DNA]</scope>
</reference>
<evidence type="ECO:0000256" key="13">
    <source>
        <dbReference type="PIRSR" id="PIRSR602401-1"/>
    </source>
</evidence>
<keyword evidence="7" id="KW-0256">Endoplasmic reticulum</keyword>
<keyword evidence="8" id="KW-0492">Microsome</keyword>
<dbReference type="PANTHER" id="PTHR24291">
    <property type="entry name" value="CYTOCHROME P450 FAMILY 4"/>
    <property type="match status" value="1"/>
</dbReference>
<organism evidence="16 17">
    <name type="scientific">Cinara cedri</name>
    <dbReference type="NCBI Taxonomy" id="506608"/>
    <lineage>
        <taxon>Eukaryota</taxon>
        <taxon>Metazoa</taxon>
        <taxon>Ecdysozoa</taxon>
        <taxon>Arthropoda</taxon>
        <taxon>Hexapoda</taxon>
        <taxon>Insecta</taxon>
        <taxon>Pterygota</taxon>
        <taxon>Neoptera</taxon>
        <taxon>Paraneoptera</taxon>
        <taxon>Hemiptera</taxon>
        <taxon>Sternorrhyncha</taxon>
        <taxon>Aphidomorpha</taxon>
        <taxon>Aphidoidea</taxon>
        <taxon>Aphididae</taxon>
        <taxon>Lachninae</taxon>
        <taxon>Cinara</taxon>
    </lineage>
</organism>
<keyword evidence="5 13" id="KW-0349">Heme</keyword>
<keyword evidence="6 13" id="KW-0479">Metal-binding</keyword>
<dbReference type="PROSITE" id="PS00086">
    <property type="entry name" value="CYTOCHROME_P450"/>
    <property type="match status" value="1"/>
</dbReference>
<dbReference type="GO" id="GO:0016705">
    <property type="term" value="F:oxidoreductase activity, acting on paired donors, with incorporation or reduction of molecular oxygen"/>
    <property type="evidence" value="ECO:0007669"/>
    <property type="project" value="InterPro"/>
</dbReference>
<evidence type="ECO:0000256" key="5">
    <source>
        <dbReference type="ARBA" id="ARBA00022617"/>
    </source>
</evidence>
<dbReference type="GO" id="GO:0020037">
    <property type="term" value="F:heme binding"/>
    <property type="evidence" value="ECO:0007669"/>
    <property type="project" value="InterPro"/>
</dbReference>
<evidence type="ECO:0000313" key="16">
    <source>
        <dbReference type="EMBL" id="VVC41859.1"/>
    </source>
</evidence>
<gene>
    <name evidence="16" type="ORF">CINCED_3A020604</name>
</gene>
<keyword evidence="15" id="KW-1133">Transmembrane helix</keyword>
<evidence type="ECO:0000256" key="10">
    <source>
        <dbReference type="ARBA" id="ARBA00023004"/>
    </source>
</evidence>
<evidence type="ECO:0000256" key="7">
    <source>
        <dbReference type="ARBA" id="ARBA00022824"/>
    </source>
</evidence>
<feature type="binding site" description="axial binding residue" evidence="13">
    <location>
        <position position="468"/>
    </location>
    <ligand>
        <name>heme</name>
        <dbReference type="ChEBI" id="CHEBI:30413"/>
    </ligand>
    <ligandPart>
        <name>Fe</name>
        <dbReference type="ChEBI" id="CHEBI:18248"/>
    </ligandPart>
</feature>
<protein>
    <submittedName>
        <fullName evidence="16">Cytochrome P450, E-class, group I,Cytochrome P450,Cytochrome P450, conserved site</fullName>
    </submittedName>
</protein>